<dbReference type="EMBL" id="PP407513">
    <property type="protein sequence ID" value="WYD67853.1"/>
    <property type="molecule type" value="Genomic_DNA"/>
</dbReference>
<gene>
    <name evidence="1" type="ORF">vBSiFGS009_198</name>
</gene>
<sequence>MLNLEHGKSFLQWAFHDEAWLWVICPEPFLLGKIKHD</sequence>
<protein>
    <submittedName>
        <fullName evidence="1">Uncharacterized protein</fullName>
    </submittedName>
</protein>
<name>A0AAU6PY44_9CAUD</name>
<organism evidence="1">
    <name type="scientific">Salmonella phage vB_Si_CECAV_FGS009</name>
    <dbReference type="NCBI Taxonomy" id="3126494"/>
    <lineage>
        <taxon>Viruses</taxon>
        <taxon>Duplodnaviria</taxon>
        <taxon>Heunggongvirae</taxon>
        <taxon>Uroviricota</taxon>
        <taxon>Caudoviricetes</taxon>
        <taxon>Demerecviridae</taxon>
        <taxon>Markadamsvirinae</taxon>
        <taxon>Tequintavirus</taxon>
    </lineage>
</organism>
<proteinExistence type="predicted"/>
<reference evidence="1" key="1">
    <citation type="journal article" date="2024" name="Front. Microbiol.">
        <title>Fighting Salmonella Infantis: bacteriophage-driven cleaning and disinfection strategies for broiler farms.</title>
        <authorList>
            <person name="Sevilla-Navarro S."/>
            <person name="Torres-Boncompte J."/>
            <person name="Garcia-Llorens J."/>
            <person name="Bernabeu-Gimeno M."/>
            <person name="Domingo-Calap P."/>
            <person name="Catala-Gregori P."/>
        </authorList>
    </citation>
    <scope>NUCLEOTIDE SEQUENCE</scope>
</reference>
<reference evidence="1" key="2">
    <citation type="submission" date="2024-02" db="EMBL/GenBank/DDBJ databases">
        <authorList>
            <person name="Sevilla-Navarro S."/>
            <person name="Torres-Boncompte J."/>
            <person name="Garcia-Llorens J."/>
            <person name="Domingo-Calap P."/>
            <person name="Bernabeu-Gimeno M."/>
            <person name="Catala-Gregori P."/>
        </authorList>
    </citation>
    <scope>NUCLEOTIDE SEQUENCE</scope>
</reference>
<evidence type="ECO:0000313" key="1">
    <source>
        <dbReference type="EMBL" id="WYD67853.1"/>
    </source>
</evidence>
<accession>A0AAU6PY44</accession>